<evidence type="ECO:0000313" key="2">
    <source>
        <dbReference type="Proteomes" id="UP000075476"/>
    </source>
</evidence>
<evidence type="ECO:0000313" key="1">
    <source>
        <dbReference type="EMBL" id="KXY51164.1"/>
    </source>
</evidence>
<reference evidence="1 2" key="1">
    <citation type="submission" date="2015-12" db="EMBL/GenBank/DDBJ databases">
        <title>Bacillus cereus Group isolate.</title>
        <authorList>
            <person name="Kovac J."/>
        </authorList>
    </citation>
    <scope>NUCLEOTIDE SEQUENCE [LARGE SCALE GENOMIC DNA]</scope>
    <source>
        <strain evidence="1 2">FSL K6-0073</strain>
    </source>
</reference>
<accession>A0A9X0MJX8</accession>
<comment type="caution">
    <text evidence="1">The sequence shown here is derived from an EMBL/GenBank/DDBJ whole genome shotgun (WGS) entry which is preliminary data.</text>
</comment>
<gene>
    <name evidence="1" type="ORF">AT268_32200</name>
</gene>
<organism evidence="1 2">
    <name type="scientific">Bacillus cereus</name>
    <dbReference type="NCBI Taxonomy" id="1396"/>
    <lineage>
        <taxon>Bacteria</taxon>
        <taxon>Bacillati</taxon>
        <taxon>Bacillota</taxon>
        <taxon>Bacilli</taxon>
        <taxon>Bacillales</taxon>
        <taxon>Bacillaceae</taxon>
        <taxon>Bacillus</taxon>
        <taxon>Bacillus cereus group</taxon>
    </lineage>
</organism>
<dbReference type="EMBL" id="LOMO01000001">
    <property type="protein sequence ID" value="KXY51164.1"/>
    <property type="molecule type" value="Genomic_DNA"/>
</dbReference>
<sequence>MNIRQLKEKEVTMNALNGFANRTKKAVEHLKKENAPNLVVETLVDQMGIAERLAEELNTEIAEDIRKRVQQKIDYGDIINVEFVPEK</sequence>
<dbReference type="Proteomes" id="UP000075476">
    <property type="component" value="Unassembled WGS sequence"/>
</dbReference>
<dbReference type="RefSeq" id="WP_061662502.1">
    <property type="nucleotide sequence ID" value="NZ_LOMO01000001.1"/>
</dbReference>
<dbReference type="AlphaFoldDB" id="A0A9X0MJX8"/>
<proteinExistence type="predicted"/>
<name>A0A9X0MJX8_BACCE</name>
<protein>
    <submittedName>
        <fullName evidence="1">Uncharacterized protein</fullName>
    </submittedName>
</protein>